<dbReference type="GO" id="GO:0005886">
    <property type="term" value="C:plasma membrane"/>
    <property type="evidence" value="ECO:0007669"/>
    <property type="project" value="UniProtKB-SubCell"/>
</dbReference>
<feature type="transmembrane region" description="Helical" evidence="6">
    <location>
        <begin position="72"/>
        <end position="92"/>
    </location>
</feature>
<evidence type="ECO:0000313" key="8">
    <source>
        <dbReference type="EMBL" id="SHK27418.1"/>
    </source>
</evidence>
<evidence type="ECO:0000256" key="5">
    <source>
        <dbReference type="ARBA" id="ARBA00023136"/>
    </source>
</evidence>
<dbReference type="InterPro" id="IPR052053">
    <property type="entry name" value="IM_YidH-like"/>
</dbReference>
<dbReference type="Proteomes" id="UP000183997">
    <property type="component" value="Unassembled WGS sequence"/>
</dbReference>
<dbReference type="PANTHER" id="PTHR34187:SF2">
    <property type="entry name" value="DUF202 DOMAIN-CONTAINING PROTEIN"/>
    <property type="match status" value="1"/>
</dbReference>
<evidence type="ECO:0000256" key="1">
    <source>
        <dbReference type="ARBA" id="ARBA00004651"/>
    </source>
</evidence>
<dbReference type="Pfam" id="PF02656">
    <property type="entry name" value="DUF202"/>
    <property type="match status" value="1"/>
</dbReference>
<evidence type="ECO:0000256" key="4">
    <source>
        <dbReference type="ARBA" id="ARBA00022989"/>
    </source>
</evidence>
<keyword evidence="3 6" id="KW-0812">Transmembrane</keyword>
<sequence>MERGKNKENHRSIQGDRMHIREHLSNERTFLSWIRTAITIMGLGFILEKFSFYLSPFKKGIELSPAHLMSNYLGAALNVLAGIVILLAVIRFQQTRRQINEGQYITSITLNFILAAIIILVTVLATFLLTMFP</sequence>
<dbReference type="PANTHER" id="PTHR34187">
    <property type="entry name" value="FGR18P"/>
    <property type="match status" value="1"/>
</dbReference>
<evidence type="ECO:0000256" key="6">
    <source>
        <dbReference type="SAM" id="Phobius"/>
    </source>
</evidence>
<keyword evidence="2" id="KW-1003">Cell membrane</keyword>
<reference evidence="9" key="1">
    <citation type="submission" date="2016-11" db="EMBL/GenBank/DDBJ databases">
        <authorList>
            <person name="Varghese N."/>
            <person name="Submissions S."/>
        </authorList>
    </citation>
    <scope>NUCLEOTIDE SEQUENCE [LARGE SCALE GENOMIC DNA]</scope>
    <source>
        <strain evidence="9">DSM 10349</strain>
    </source>
</reference>
<feature type="domain" description="DUF202" evidence="7">
    <location>
        <begin position="21"/>
        <end position="98"/>
    </location>
</feature>
<keyword evidence="4 6" id="KW-1133">Transmembrane helix</keyword>
<organism evidence="8 9">
    <name type="scientific">Desulforamulus aeronauticus DSM 10349</name>
    <dbReference type="NCBI Taxonomy" id="1121421"/>
    <lineage>
        <taxon>Bacteria</taxon>
        <taxon>Bacillati</taxon>
        <taxon>Bacillota</taxon>
        <taxon>Clostridia</taxon>
        <taxon>Eubacteriales</taxon>
        <taxon>Peptococcaceae</taxon>
        <taxon>Desulforamulus</taxon>
    </lineage>
</organism>
<comment type="subcellular location">
    <subcellularLocation>
        <location evidence="1">Cell membrane</location>
        <topology evidence="1">Multi-pass membrane protein</topology>
    </subcellularLocation>
</comment>
<feature type="transmembrane region" description="Helical" evidence="6">
    <location>
        <begin position="104"/>
        <end position="132"/>
    </location>
</feature>
<evidence type="ECO:0000256" key="3">
    <source>
        <dbReference type="ARBA" id="ARBA00022692"/>
    </source>
</evidence>
<evidence type="ECO:0000256" key="2">
    <source>
        <dbReference type="ARBA" id="ARBA00022475"/>
    </source>
</evidence>
<feature type="transmembrane region" description="Helical" evidence="6">
    <location>
        <begin position="30"/>
        <end position="52"/>
    </location>
</feature>
<dbReference type="STRING" id="1121421.SAMN02745123_01296"/>
<keyword evidence="9" id="KW-1185">Reference proteome</keyword>
<gene>
    <name evidence="8" type="ORF">SAMN02745123_01296</name>
</gene>
<dbReference type="EMBL" id="FRAR01000010">
    <property type="protein sequence ID" value="SHK27418.1"/>
    <property type="molecule type" value="Genomic_DNA"/>
</dbReference>
<accession>A0A1M6R4Y9</accession>
<name>A0A1M6R4Y9_9FIRM</name>
<dbReference type="AlphaFoldDB" id="A0A1M6R4Y9"/>
<evidence type="ECO:0000313" key="9">
    <source>
        <dbReference type="Proteomes" id="UP000183997"/>
    </source>
</evidence>
<proteinExistence type="predicted"/>
<evidence type="ECO:0000259" key="7">
    <source>
        <dbReference type="Pfam" id="PF02656"/>
    </source>
</evidence>
<keyword evidence="5 6" id="KW-0472">Membrane</keyword>
<dbReference type="InterPro" id="IPR003807">
    <property type="entry name" value="DUF202"/>
</dbReference>
<protein>
    <submittedName>
        <fullName evidence="8">Putative membrane protein</fullName>
    </submittedName>
</protein>
<dbReference type="RefSeq" id="WP_238456745.1">
    <property type="nucleotide sequence ID" value="NZ_FRAR01000010.1"/>
</dbReference>